<dbReference type="Proteomes" id="UP000267251">
    <property type="component" value="Unassembled WGS sequence"/>
</dbReference>
<proteinExistence type="predicted"/>
<evidence type="ECO:0000256" key="2">
    <source>
        <dbReference type="ARBA" id="ARBA00022840"/>
    </source>
</evidence>
<dbReference type="SMART" id="SM00220">
    <property type="entry name" value="S_TKc"/>
    <property type="match status" value="1"/>
</dbReference>
<evidence type="ECO:0000256" key="1">
    <source>
        <dbReference type="ARBA" id="ARBA00022741"/>
    </source>
</evidence>
<dbReference type="InterPro" id="IPR000719">
    <property type="entry name" value="Prot_kinase_dom"/>
</dbReference>
<dbReference type="Gene3D" id="1.10.510.10">
    <property type="entry name" value="Transferase(Phosphotransferase) domain 1"/>
    <property type="match status" value="1"/>
</dbReference>
<keyword evidence="2" id="KW-0067">ATP-binding</keyword>
<keyword evidence="4" id="KW-0808">Transferase</keyword>
<feature type="non-terminal residue" evidence="4">
    <location>
        <position position="158"/>
    </location>
</feature>
<dbReference type="EMBL" id="KZ988596">
    <property type="protein sequence ID" value="RKP11888.1"/>
    <property type="molecule type" value="Genomic_DNA"/>
</dbReference>
<dbReference type="GO" id="GO:0005634">
    <property type="term" value="C:nucleus"/>
    <property type="evidence" value="ECO:0007669"/>
    <property type="project" value="TreeGrafter"/>
</dbReference>
<protein>
    <submittedName>
        <fullName evidence="4">Kinase-like domain-containing protein</fullName>
    </submittedName>
</protein>
<dbReference type="PANTHER" id="PTHR24346">
    <property type="entry name" value="MAP/MICROTUBULE AFFINITY-REGULATING KINASE"/>
    <property type="match status" value="1"/>
</dbReference>
<dbReference type="GO" id="GO:0045719">
    <property type="term" value="P:negative regulation of glycogen biosynthetic process"/>
    <property type="evidence" value="ECO:0007669"/>
    <property type="project" value="TreeGrafter"/>
</dbReference>
<dbReference type="GO" id="GO:0004674">
    <property type="term" value="F:protein serine/threonine kinase activity"/>
    <property type="evidence" value="ECO:0007669"/>
    <property type="project" value="TreeGrafter"/>
</dbReference>
<keyword evidence="5" id="KW-1185">Reference proteome</keyword>
<name>A0A4P9XZH4_9FUNG</name>
<dbReference type="GO" id="GO:0035556">
    <property type="term" value="P:intracellular signal transduction"/>
    <property type="evidence" value="ECO:0007669"/>
    <property type="project" value="TreeGrafter"/>
</dbReference>
<dbReference type="Pfam" id="PF00069">
    <property type="entry name" value="Pkinase"/>
    <property type="match status" value="1"/>
</dbReference>
<dbReference type="PROSITE" id="PS00108">
    <property type="entry name" value="PROTEIN_KINASE_ST"/>
    <property type="match status" value="1"/>
</dbReference>
<dbReference type="GO" id="GO:0005829">
    <property type="term" value="C:cytosol"/>
    <property type="evidence" value="ECO:0007669"/>
    <property type="project" value="TreeGrafter"/>
</dbReference>
<dbReference type="OrthoDB" id="6513151at2759"/>
<keyword evidence="1" id="KW-0547">Nucleotide-binding</keyword>
<reference evidence="5" key="1">
    <citation type="journal article" date="2018" name="Nat. Microbiol.">
        <title>Leveraging single-cell genomics to expand the fungal tree of life.</title>
        <authorList>
            <person name="Ahrendt S.R."/>
            <person name="Quandt C.A."/>
            <person name="Ciobanu D."/>
            <person name="Clum A."/>
            <person name="Salamov A."/>
            <person name="Andreopoulos B."/>
            <person name="Cheng J.F."/>
            <person name="Woyke T."/>
            <person name="Pelin A."/>
            <person name="Henrissat B."/>
            <person name="Reynolds N.K."/>
            <person name="Benny G.L."/>
            <person name="Smith M.E."/>
            <person name="James T.Y."/>
            <person name="Grigoriev I.V."/>
        </authorList>
    </citation>
    <scope>NUCLEOTIDE SEQUENCE [LARGE SCALE GENOMIC DNA]</scope>
</reference>
<organism evidence="4 5">
    <name type="scientific">Piptocephalis cylindrospora</name>
    <dbReference type="NCBI Taxonomy" id="1907219"/>
    <lineage>
        <taxon>Eukaryota</taxon>
        <taxon>Fungi</taxon>
        <taxon>Fungi incertae sedis</taxon>
        <taxon>Zoopagomycota</taxon>
        <taxon>Zoopagomycotina</taxon>
        <taxon>Zoopagomycetes</taxon>
        <taxon>Zoopagales</taxon>
        <taxon>Piptocephalidaceae</taxon>
        <taxon>Piptocephalis</taxon>
    </lineage>
</organism>
<evidence type="ECO:0000313" key="4">
    <source>
        <dbReference type="EMBL" id="RKP11888.1"/>
    </source>
</evidence>
<sequence length="158" mass="17908">MGRGKDPRWSLVTPFYPRDLFSAVVGRSVGSRLRERIFAELASAIASLHSLGIAHRDIKLENVCLDGEDHVKLLDFGSATRFTILDKNTTEEGKRRGETMIRTLPPEVIRLDDSQYEGRPYAADVADAWSLGVMWICLWRRSFAWDRATCKDSGFQAF</sequence>
<dbReference type="AlphaFoldDB" id="A0A4P9XZH4"/>
<dbReference type="InterPro" id="IPR008271">
    <property type="entry name" value="Ser/Thr_kinase_AS"/>
</dbReference>
<keyword evidence="4" id="KW-0418">Kinase</keyword>
<dbReference type="PROSITE" id="PS50011">
    <property type="entry name" value="PROTEIN_KINASE_DOM"/>
    <property type="match status" value="1"/>
</dbReference>
<feature type="domain" description="Protein kinase" evidence="3">
    <location>
        <begin position="1"/>
        <end position="158"/>
    </location>
</feature>
<dbReference type="PANTHER" id="PTHR24346:SF51">
    <property type="entry name" value="PAS DOMAIN-CONTAINING SERINE_THREONINE-PROTEIN KINASE"/>
    <property type="match status" value="1"/>
</dbReference>
<evidence type="ECO:0000259" key="3">
    <source>
        <dbReference type="PROSITE" id="PS50011"/>
    </source>
</evidence>
<dbReference type="SUPFAM" id="SSF56112">
    <property type="entry name" value="Protein kinase-like (PK-like)"/>
    <property type="match status" value="1"/>
</dbReference>
<evidence type="ECO:0000313" key="5">
    <source>
        <dbReference type="Proteomes" id="UP000267251"/>
    </source>
</evidence>
<gene>
    <name evidence="4" type="ORF">BJ684DRAFT_12276</name>
</gene>
<dbReference type="InterPro" id="IPR011009">
    <property type="entry name" value="Kinase-like_dom_sf"/>
</dbReference>
<accession>A0A4P9XZH4</accession>
<dbReference type="GO" id="GO:0005524">
    <property type="term" value="F:ATP binding"/>
    <property type="evidence" value="ECO:0007669"/>
    <property type="project" value="UniProtKB-KW"/>
</dbReference>